<dbReference type="FunFam" id="3.40.50.720:FF:000173">
    <property type="entry name" value="3-oxoacyl-[acyl-carrier protein] reductase"/>
    <property type="match status" value="1"/>
</dbReference>
<dbReference type="GO" id="GO:0032787">
    <property type="term" value="P:monocarboxylic acid metabolic process"/>
    <property type="evidence" value="ECO:0007669"/>
    <property type="project" value="UniProtKB-ARBA"/>
</dbReference>
<keyword evidence="2" id="KW-0560">Oxidoreductase</keyword>
<reference evidence="4 5" key="1">
    <citation type="submission" date="2019-03" db="EMBL/GenBank/DDBJ databases">
        <title>Genomic Encyclopedia of Type Strains, Phase IV (KMG-IV): sequencing the most valuable type-strain genomes for metagenomic binning, comparative biology and taxonomic classification.</title>
        <authorList>
            <person name="Goeker M."/>
        </authorList>
    </citation>
    <scope>NUCLEOTIDE SEQUENCE [LARGE SCALE GENOMIC DNA]</scope>
    <source>
        <strain evidence="4 5">DSM 46831</strain>
    </source>
</reference>
<evidence type="ECO:0000313" key="5">
    <source>
        <dbReference type="Proteomes" id="UP000294746"/>
    </source>
</evidence>
<dbReference type="Pfam" id="PF13561">
    <property type="entry name" value="adh_short_C2"/>
    <property type="match status" value="1"/>
</dbReference>
<dbReference type="PANTHER" id="PTHR42879:SF2">
    <property type="entry name" value="3-OXOACYL-[ACYL-CARRIER-PROTEIN] REDUCTASE FABG"/>
    <property type="match status" value="1"/>
</dbReference>
<dbReference type="InterPro" id="IPR036291">
    <property type="entry name" value="NAD(P)-bd_dom_sf"/>
</dbReference>
<dbReference type="PROSITE" id="PS00061">
    <property type="entry name" value="ADH_SHORT"/>
    <property type="match status" value="1"/>
</dbReference>
<dbReference type="EMBL" id="SLXV01000004">
    <property type="protein sequence ID" value="TCP70068.1"/>
    <property type="molecule type" value="Genomic_DNA"/>
</dbReference>
<keyword evidence="5" id="KW-1185">Reference proteome</keyword>
<feature type="domain" description="Ketoreductase" evidence="3">
    <location>
        <begin position="7"/>
        <end position="192"/>
    </location>
</feature>
<comment type="similarity">
    <text evidence="1">Belongs to the short-chain dehydrogenases/reductases (SDR) family.</text>
</comment>
<dbReference type="PANTHER" id="PTHR42879">
    <property type="entry name" value="3-OXOACYL-(ACYL-CARRIER-PROTEIN) REDUCTASE"/>
    <property type="match status" value="1"/>
</dbReference>
<comment type="caution">
    <text evidence="4">The sequence shown here is derived from an EMBL/GenBank/DDBJ whole genome shotgun (WGS) entry which is preliminary data.</text>
</comment>
<dbReference type="SMART" id="SM00822">
    <property type="entry name" value="PKS_KR"/>
    <property type="match status" value="1"/>
</dbReference>
<name>A0A4R2S1B5_9BACL</name>
<dbReference type="PRINTS" id="PR00080">
    <property type="entry name" value="SDRFAMILY"/>
</dbReference>
<protein>
    <submittedName>
        <fullName evidence="4">3-oxoacyl-[acyl-carrier protein] reductase</fullName>
    </submittedName>
</protein>
<evidence type="ECO:0000256" key="1">
    <source>
        <dbReference type="ARBA" id="ARBA00006484"/>
    </source>
</evidence>
<dbReference type="InterPro" id="IPR002347">
    <property type="entry name" value="SDR_fam"/>
</dbReference>
<proteinExistence type="inferred from homology"/>
<evidence type="ECO:0000313" key="4">
    <source>
        <dbReference type="EMBL" id="TCP70068.1"/>
    </source>
</evidence>
<dbReference type="InterPro" id="IPR020904">
    <property type="entry name" value="Sc_DH/Rdtase_CS"/>
</dbReference>
<evidence type="ECO:0000259" key="3">
    <source>
        <dbReference type="SMART" id="SM00822"/>
    </source>
</evidence>
<dbReference type="OrthoDB" id="9803333at2"/>
<dbReference type="NCBIfam" id="NF047420">
    <property type="entry name" value="EF_P_mod_YmfI"/>
    <property type="match status" value="1"/>
</dbReference>
<gene>
    <name evidence="4" type="ORF">EDD57_10447</name>
</gene>
<dbReference type="GO" id="GO:0016491">
    <property type="term" value="F:oxidoreductase activity"/>
    <property type="evidence" value="ECO:0007669"/>
    <property type="project" value="UniProtKB-KW"/>
</dbReference>
<dbReference type="InterPro" id="IPR050259">
    <property type="entry name" value="SDR"/>
</dbReference>
<accession>A0A4R2S1B5</accession>
<dbReference type="AlphaFoldDB" id="A0A4R2S1B5"/>
<organism evidence="4 5">
    <name type="scientific">Baia soyae</name>
    <dbReference type="NCBI Taxonomy" id="1544746"/>
    <lineage>
        <taxon>Bacteria</taxon>
        <taxon>Bacillati</taxon>
        <taxon>Bacillota</taxon>
        <taxon>Bacilli</taxon>
        <taxon>Bacillales</taxon>
        <taxon>Thermoactinomycetaceae</taxon>
        <taxon>Baia</taxon>
    </lineage>
</organism>
<evidence type="ECO:0000256" key="2">
    <source>
        <dbReference type="ARBA" id="ARBA00023002"/>
    </source>
</evidence>
<dbReference type="RefSeq" id="WP_131847860.1">
    <property type="nucleotide sequence ID" value="NZ_SLXV01000004.1"/>
</dbReference>
<dbReference type="InterPro" id="IPR057326">
    <property type="entry name" value="KR_dom"/>
</dbReference>
<sequence length="249" mass="26483">MKTLQGEVIWISGASGGIGGAIAIRAAELGAKVAVCYQHSLGRAEGIVRKCREAGSMAEGFQLDVKQAESVRNCYQQVCWALGAPTIVIHAAGGTQVGLLQDVTMEQYDELMDTHVRGAVQMIQSAVPNMIQQKKGRIILLSSIWGEAGGAGEVIYSAAKGAIQGLTKALAKELARSHITVNAVAPGAIETPLLSAQLVDEEQVELAEEIPMGRLGKPEEVARLISHLCEPESRYITGQVIHINGGWYT</sequence>
<dbReference type="Proteomes" id="UP000294746">
    <property type="component" value="Unassembled WGS sequence"/>
</dbReference>
<dbReference type="SUPFAM" id="SSF51735">
    <property type="entry name" value="NAD(P)-binding Rossmann-fold domains"/>
    <property type="match status" value="1"/>
</dbReference>
<dbReference type="PRINTS" id="PR00081">
    <property type="entry name" value="GDHRDH"/>
</dbReference>
<dbReference type="Gene3D" id="3.40.50.720">
    <property type="entry name" value="NAD(P)-binding Rossmann-like Domain"/>
    <property type="match status" value="1"/>
</dbReference>